<dbReference type="EMBL" id="FZOJ01000021">
    <property type="protein sequence ID" value="SNS78735.1"/>
    <property type="molecule type" value="Genomic_DNA"/>
</dbReference>
<dbReference type="AlphaFoldDB" id="A0A239HC44"/>
<keyword evidence="2" id="KW-1185">Reference proteome</keyword>
<dbReference type="OrthoDB" id="1954999at2"/>
<protein>
    <submittedName>
        <fullName evidence="1">Uncharacterized protein</fullName>
    </submittedName>
</protein>
<evidence type="ECO:0000313" key="2">
    <source>
        <dbReference type="Proteomes" id="UP000198304"/>
    </source>
</evidence>
<dbReference type="Proteomes" id="UP000198304">
    <property type="component" value="Unassembled WGS sequence"/>
</dbReference>
<name>A0A239HC44_9FIRM</name>
<organism evidence="1 2">
    <name type="scientific">Anaerovirgula multivorans</name>
    <dbReference type="NCBI Taxonomy" id="312168"/>
    <lineage>
        <taxon>Bacteria</taxon>
        <taxon>Bacillati</taxon>
        <taxon>Bacillota</taxon>
        <taxon>Clostridia</taxon>
        <taxon>Peptostreptococcales</taxon>
        <taxon>Natronincolaceae</taxon>
        <taxon>Anaerovirgula</taxon>
    </lineage>
</organism>
<gene>
    <name evidence="1" type="ORF">SAMN05446037_102116</name>
</gene>
<proteinExistence type="predicted"/>
<dbReference type="RefSeq" id="WP_089284148.1">
    <property type="nucleotide sequence ID" value="NZ_FZOJ01000021.1"/>
</dbReference>
<reference evidence="1 2" key="1">
    <citation type="submission" date="2017-06" db="EMBL/GenBank/DDBJ databases">
        <authorList>
            <person name="Kim H.J."/>
            <person name="Triplett B.A."/>
        </authorList>
    </citation>
    <scope>NUCLEOTIDE SEQUENCE [LARGE SCALE GENOMIC DNA]</scope>
    <source>
        <strain evidence="1 2">SCA</strain>
    </source>
</reference>
<accession>A0A239HC44</accession>
<sequence>MAPFEKELISLLSTDLFLSLLNSNKIKFSQLLAIQTLLFKAGIPFDLSFSPGTRRVVSTALLTIFINPQTTLRFTISFNDDGSIFTSPT</sequence>
<evidence type="ECO:0000313" key="1">
    <source>
        <dbReference type="EMBL" id="SNS78735.1"/>
    </source>
</evidence>